<proteinExistence type="predicted"/>
<evidence type="ECO:0000313" key="1">
    <source>
        <dbReference type="EMBL" id="ABC29782.1"/>
    </source>
</evidence>
<dbReference type="RefSeq" id="WP_011396851.1">
    <property type="nucleotide sequence ID" value="NC_007645.1"/>
</dbReference>
<organism evidence="1 2">
    <name type="scientific">Hahella chejuensis (strain KCTC 2396)</name>
    <dbReference type="NCBI Taxonomy" id="349521"/>
    <lineage>
        <taxon>Bacteria</taxon>
        <taxon>Pseudomonadati</taxon>
        <taxon>Pseudomonadota</taxon>
        <taxon>Gammaproteobacteria</taxon>
        <taxon>Oceanospirillales</taxon>
        <taxon>Hahellaceae</taxon>
        <taxon>Hahella</taxon>
    </lineage>
</organism>
<reference evidence="1 2" key="1">
    <citation type="journal article" date="2005" name="Nucleic Acids Res.">
        <title>Genomic blueprint of Hahella chejuensis, a marine microbe producing an algicidal agent.</title>
        <authorList>
            <person name="Jeong H."/>
            <person name="Yim J.H."/>
            <person name="Lee C."/>
            <person name="Choi S.-H."/>
            <person name="Park Y.K."/>
            <person name="Yoon S.H."/>
            <person name="Hur C.-G."/>
            <person name="Kang H.-Y."/>
            <person name="Kim D."/>
            <person name="Lee H.H."/>
            <person name="Park K.H."/>
            <person name="Park S.-H."/>
            <person name="Park H.-S."/>
            <person name="Lee H.K."/>
            <person name="Oh T.K."/>
            <person name="Kim J.F."/>
        </authorList>
    </citation>
    <scope>NUCLEOTIDE SEQUENCE [LARGE SCALE GENOMIC DNA]</scope>
    <source>
        <strain evidence="1 2">KCTC 2396</strain>
    </source>
</reference>
<keyword evidence="2" id="KW-1185">Reference proteome</keyword>
<dbReference type="OrthoDB" id="6197690at2"/>
<dbReference type="eggNOG" id="ENOG50340P3">
    <property type="taxonomic scope" value="Bacteria"/>
</dbReference>
<gene>
    <name evidence="1" type="ordered locus">HCH_03014</name>
</gene>
<protein>
    <recommendedName>
        <fullName evidence="3">DUF4288 domain-containing protein</fullName>
    </recommendedName>
</protein>
<sequence>MKIFWVIDTKVTALEGCGLSDDGSTYIFGRTVVPASTEEEAVSALKAHFDQGRIQLEEVISVVAYDEGDWSSDRHLLSKAYRLAKATNDIRSAAFISERSRDYTERKQQGLLDEEK</sequence>
<dbReference type="HOGENOM" id="CLU_2093408_0_0_6"/>
<dbReference type="KEGG" id="hch:HCH_03014"/>
<dbReference type="AlphaFoldDB" id="Q2SHU2"/>
<dbReference type="STRING" id="349521.HCH_03014"/>
<name>Q2SHU2_HAHCH</name>
<evidence type="ECO:0008006" key="3">
    <source>
        <dbReference type="Google" id="ProtNLM"/>
    </source>
</evidence>
<dbReference type="EMBL" id="CP000155">
    <property type="protein sequence ID" value="ABC29782.1"/>
    <property type="molecule type" value="Genomic_DNA"/>
</dbReference>
<dbReference type="Proteomes" id="UP000000238">
    <property type="component" value="Chromosome"/>
</dbReference>
<evidence type="ECO:0000313" key="2">
    <source>
        <dbReference type="Proteomes" id="UP000000238"/>
    </source>
</evidence>
<accession>Q2SHU2</accession>